<keyword evidence="3" id="KW-1185">Reference proteome</keyword>
<name>A0A8C4XFK6_ERPCA</name>
<accession>A0A8C4XFK6</accession>
<sequence length="260" mass="29566">MNRKRLLISDAFKTKKPRLGTEPFGFQENGKSSAFQDETLDTKSALQHLVSLFPRKLFNDTLPPIILKHQLYSLTKDRTLVDRQVSELKDKGEILMFQMGFDPESFAIVFTEDYKAKALAAESGQQTFGTVQKFFDTVLKSCSDLSFNKEKMLKEFIFRDHEITQLVKSGVLTVRDAGSWWLAIPNSGRFAKYLIQGRKAVLGMIKKTKYNEVLRRDLEGRKMTSQVKLGIHYHIHDLIGAELVDCIPTTTGTLLRVADG</sequence>
<dbReference type="OrthoDB" id="10261701at2759"/>
<dbReference type="PANTHER" id="PTHR15243">
    <property type="entry name" value="SERINE/THREONINE-PROTEIN KINASE 19"/>
    <property type="match status" value="1"/>
</dbReference>
<protein>
    <submittedName>
        <fullName evidence="2">Serine/threonine kinase 19</fullName>
    </submittedName>
</protein>
<dbReference type="InterPro" id="IPR018865">
    <property type="entry name" value="STK19-like"/>
</dbReference>
<dbReference type="GO" id="GO:0046579">
    <property type="term" value="P:positive regulation of Ras protein signal transduction"/>
    <property type="evidence" value="ECO:0007669"/>
    <property type="project" value="TreeGrafter"/>
</dbReference>
<evidence type="ECO:0000313" key="3">
    <source>
        <dbReference type="Proteomes" id="UP000694620"/>
    </source>
</evidence>
<comment type="similarity">
    <text evidence="1">Belongs to the STK19 family.</text>
</comment>
<evidence type="ECO:0000256" key="1">
    <source>
        <dbReference type="ARBA" id="ARBA00093458"/>
    </source>
</evidence>
<proteinExistence type="inferred from homology"/>
<dbReference type="GeneTree" id="ENSGT00390000018295"/>
<dbReference type="Pfam" id="PF10494">
    <property type="entry name" value="Stk19"/>
    <property type="match status" value="1"/>
</dbReference>
<organism evidence="2 3">
    <name type="scientific">Erpetoichthys calabaricus</name>
    <name type="common">Rope fish</name>
    <name type="synonym">Calamoichthys calabaricus</name>
    <dbReference type="NCBI Taxonomy" id="27687"/>
    <lineage>
        <taxon>Eukaryota</taxon>
        <taxon>Metazoa</taxon>
        <taxon>Chordata</taxon>
        <taxon>Craniata</taxon>
        <taxon>Vertebrata</taxon>
        <taxon>Euteleostomi</taxon>
        <taxon>Actinopterygii</taxon>
        <taxon>Polypteriformes</taxon>
        <taxon>Polypteridae</taxon>
        <taxon>Erpetoichthys</taxon>
    </lineage>
</organism>
<dbReference type="AlphaFoldDB" id="A0A8C4XFK6"/>
<gene>
    <name evidence="2" type="primary">STK19</name>
    <name evidence="2" type="synonym">LOC114661063</name>
</gene>
<evidence type="ECO:0000313" key="2">
    <source>
        <dbReference type="Ensembl" id="ENSECRP00000027234.1"/>
    </source>
</evidence>
<reference evidence="2" key="1">
    <citation type="submission" date="2021-06" db="EMBL/GenBank/DDBJ databases">
        <authorList>
            <consortium name="Wellcome Sanger Institute Data Sharing"/>
        </authorList>
    </citation>
    <scope>NUCLEOTIDE SEQUENCE [LARGE SCALE GENOMIC DNA]</scope>
</reference>
<dbReference type="PANTHER" id="PTHR15243:SF0">
    <property type="entry name" value="SERINE_THREONINE-PROTEIN KINASE 19"/>
    <property type="match status" value="1"/>
</dbReference>
<reference evidence="2" key="3">
    <citation type="submission" date="2025-09" db="UniProtKB">
        <authorList>
            <consortium name="Ensembl"/>
        </authorList>
    </citation>
    <scope>IDENTIFICATION</scope>
</reference>
<dbReference type="Proteomes" id="UP000694620">
    <property type="component" value="Chromosome 11"/>
</dbReference>
<dbReference type="Ensembl" id="ENSECRT00000027808.1">
    <property type="protein sequence ID" value="ENSECRP00000027234.1"/>
    <property type="gene ID" value="ENSECRG00000018439.1"/>
</dbReference>
<reference evidence="2" key="2">
    <citation type="submission" date="2025-08" db="UniProtKB">
        <authorList>
            <consortium name="Ensembl"/>
        </authorList>
    </citation>
    <scope>IDENTIFICATION</scope>
</reference>